<keyword evidence="3" id="KW-1185">Reference proteome</keyword>
<comment type="caution">
    <text evidence="2">The sequence shown here is derived from an EMBL/GenBank/DDBJ whole genome shotgun (WGS) entry which is preliminary data.</text>
</comment>
<evidence type="ECO:0000313" key="2">
    <source>
        <dbReference type="EMBL" id="KAA8572884.1"/>
    </source>
</evidence>
<name>A0A5M9JTM7_MONFR</name>
<accession>A0A5M9JTM7</accession>
<dbReference type="AlphaFoldDB" id="A0A5M9JTM7"/>
<dbReference type="Proteomes" id="UP000322873">
    <property type="component" value="Unassembled WGS sequence"/>
</dbReference>
<feature type="region of interest" description="Disordered" evidence="1">
    <location>
        <begin position="1"/>
        <end position="30"/>
    </location>
</feature>
<gene>
    <name evidence="2" type="ORF">EYC84_003449</name>
</gene>
<protein>
    <submittedName>
        <fullName evidence="2">Uncharacterized protein</fullName>
    </submittedName>
</protein>
<reference evidence="2 3" key="1">
    <citation type="submission" date="2019-06" db="EMBL/GenBank/DDBJ databases">
        <title>Genome Sequence of the Brown Rot Fungal Pathogen Monilinia fructicola.</title>
        <authorList>
            <person name="De Miccolis Angelini R.M."/>
            <person name="Landi L."/>
            <person name="Abate D."/>
            <person name="Pollastro S."/>
            <person name="Romanazzi G."/>
            <person name="Faretra F."/>
        </authorList>
    </citation>
    <scope>NUCLEOTIDE SEQUENCE [LARGE SCALE GENOMIC DNA]</scope>
    <source>
        <strain evidence="2 3">Mfrc123</strain>
    </source>
</reference>
<feature type="compositionally biased region" description="Polar residues" evidence="1">
    <location>
        <begin position="18"/>
        <end position="30"/>
    </location>
</feature>
<evidence type="ECO:0000256" key="1">
    <source>
        <dbReference type="SAM" id="MobiDB-lite"/>
    </source>
</evidence>
<evidence type="ECO:0000313" key="3">
    <source>
        <dbReference type="Proteomes" id="UP000322873"/>
    </source>
</evidence>
<organism evidence="2 3">
    <name type="scientific">Monilinia fructicola</name>
    <name type="common">Brown rot fungus</name>
    <name type="synonym">Ciboria fructicola</name>
    <dbReference type="NCBI Taxonomy" id="38448"/>
    <lineage>
        <taxon>Eukaryota</taxon>
        <taxon>Fungi</taxon>
        <taxon>Dikarya</taxon>
        <taxon>Ascomycota</taxon>
        <taxon>Pezizomycotina</taxon>
        <taxon>Leotiomycetes</taxon>
        <taxon>Helotiales</taxon>
        <taxon>Sclerotiniaceae</taxon>
        <taxon>Monilinia</taxon>
    </lineage>
</organism>
<proteinExistence type="predicted"/>
<sequence>MAASNGYAAGHRPRRSSPIASHSQRGTNYHTGMLYRRGSNISTTSFMDDVEMAQDEMFSGAVSESIPSSIASFAHRRSRADSTASFTYYQQNDDDEELLGSAEDEDDSAIIDEEDDDINCRI</sequence>
<dbReference type="EMBL" id="VICG01000004">
    <property type="protein sequence ID" value="KAA8572884.1"/>
    <property type="molecule type" value="Genomic_DNA"/>
</dbReference>
<dbReference type="VEuPathDB" id="FungiDB:MFRU_003g00260"/>